<organism evidence="1 2">
    <name type="scientific">Pleomassaria siparia CBS 279.74</name>
    <dbReference type="NCBI Taxonomy" id="1314801"/>
    <lineage>
        <taxon>Eukaryota</taxon>
        <taxon>Fungi</taxon>
        <taxon>Dikarya</taxon>
        <taxon>Ascomycota</taxon>
        <taxon>Pezizomycotina</taxon>
        <taxon>Dothideomycetes</taxon>
        <taxon>Pleosporomycetidae</taxon>
        <taxon>Pleosporales</taxon>
        <taxon>Pleomassariaceae</taxon>
        <taxon>Pleomassaria</taxon>
    </lineage>
</organism>
<keyword evidence="1" id="KW-0489">Methyltransferase</keyword>
<dbReference type="GO" id="GO:0032259">
    <property type="term" value="P:methylation"/>
    <property type="evidence" value="ECO:0007669"/>
    <property type="project" value="UniProtKB-KW"/>
</dbReference>
<dbReference type="AlphaFoldDB" id="A0A6G1JUA3"/>
<keyword evidence="2" id="KW-1185">Reference proteome</keyword>
<reference evidence="1" key="1">
    <citation type="journal article" date="2020" name="Stud. Mycol.">
        <title>101 Dothideomycetes genomes: a test case for predicting lifestyles and emergence of pathogens.</title>
        <authorList>
            <person name="Haridas S."/>
            <person name="Albert R."/>
            <person name="Binder M."/>
            <person name="Bloem J."/>
            <person name="Labutti K."/>
            <person name="Salamov A."/>
            <person name="Andreopoulos B."/>
            <person name="Baker S."/>
            <person name="Barry K."/>
            <person name="Bills G."/>
            <person name="Bluhm B."/>
            <person name="Cannon C."/>
            <person name="Castanera R."/>
            <person name="Culley D."/>
            <person name="Daum C."/>
            <person name="Ezra D."/>
            <person name="Gonzalez J."/>
            <person name="Henrissat B."/>
            <person name="Kuo A."/>
            <person name="Liang C."/>
            <person name="Lipzen A."/>
            <person name="Lutzoni F."/>
            <person name="Magnuson J."/>
            <person name="Mondo S."/>
            <person name="Nolan M."/>
            <person name="Ohm R."/>
            <person name="Pangilinan J."/>
            <person name="Park H.-J."/>
            <person name="Ramirez L."/>
            <person name="Alfaro M."/>
            <person name="Sun H."/>
            <person name="Tritt A."/>
            <person name="Yoshinaga Y."/>
            <person name="Zwiers L.-H."/>
            <person name="Turgeon B."/>
            <person name="Goodwin S."/>
            <person name="Spatafora J."/>
            <person name="Crous P."/>
            <person name="Grigoriev I."/>
        </authorList>
    </citation>
    <scope>NUCLEOTIDE SEQUENCE</scope>
    <source>
        <strain evidence="1">CBS 279.74</strain>
    </source>
</reference>
<dbReference type="InterPro" id="IPR029063">
    <property type="entry name" value="SAM-dependent_MTases_sf"/>
</dbReference>
<dbReference type="EMBL" id="MU005784">
    <property type="protein sequence ID" value="KAF2704080.1"/>
    <property type="molecule type" value="Genomic_DNA"/>
</dbReference>
<sequence>MADLRKSYIISHGFDESGRLHLQQWLWNMQLGWDLHPAISLKSDGETKIADHGCGNGAWLLSLDAKFKNSNMSNVSLVGFDLSPVHFPAPENLPNNVKLGVLDAFAENVPDEHIGQYDVVHVRVFTGVVKNNDPGPLVRNAFKMLKPGGYLQWDEFDGGSWKGVAPGDVHQDSSVSISATTEMLKNALDSSRKAMNLEYSWIENLGKIFQEHGLEVLEHKRMDAKKELRKAMTDSLLMTLHHVSRIAVRNGCLVGTDKSWEQLWTEAGKEIEQGVSLTMDMLITVGRKPL</sequence>
<gene>
    <name evidence="1" type="ORF">K504DRAFT_443018</name>
</gene>
<accession>A0A6G1JUA3</accession>
<name>A0A6G1JUA3_9PLEO</name>
<keyword evidence="1" id="KW-0808">Transferase</keyword>
<dbReference type="GO" id="GO:0008168">
    <property type="term" value="F:methyltransferase activity"/>
    <property type="evidence" value="ECO:0007669"/>
    <property type="project" value="UniProtKB-KW"/>
</dbReference>
<dbReference type="Pfam" id="PF13489">
    <property type="entry name" value="Methyltransf_23"/>
    <property type="match status" value="1"/>
</dbReference>
<dbReference type="SUPFAM" id="SSF53335">
    <property type="entry name" value="S-adenosyl-L-methionine-dependent methyltransferases"/>
    <property type="match status" value="1"/>
</dbReference>
<dbReference type="Gene3D" id="3.40.50.150">
    <property type="entry name" value="Vaccinia Virus protein VP39"/>
    <property type="match status" value="1"/>
</dbReference>
<proteinExistence type="predicted"/>
<dbReference type="Proteomes" id="UP000799428">
    <property type="component" value="Unassembled WGS sequence"/>
</dbReference>
<dbReference type="OrthoDB" id="417697at2759"/>
<dbReference type="CDD" id="cd02440">
    <property type="entry name" value="AdoMet_MTases"/>
    <property type="match status" value="1"/>
</dbReference>
<evidence type="ECO:0000313" key="2">
    <source>
        <dbReference type="Proteomes" id="UP000799428"/>
    </source>
</evidence>
<evidence type="ECO:0000313" key="1">
    <source>
        <dbReference type="EMBL" id="KAF2704080.1"/>
    </source>
</evidence>
<protein>
    <submittedName>
        <fullName evidence="1">UMTA methyltransferase family protein-like protein</fullName>
    </submittedName>
</protein>